<protein>
    <submittedName>
        <fullName evidence="1">Uncharacterized protein</fullName>
    </submittedName>
</protein>
<keyword evidence="2" id="KW-1185">Reference proteome</keyword>
<evidence type="ECO:0000313" key="1">
    <source>
        <dbReference type="EMBL" id="CAD8060922.1"/>
    </source>
</evidence>
<gene>
    <name evidence="1" type="ORF">PSON_ATCC_30995.1.T0150040</name>
</gene>
<dbReference type="Proteomes" id="UP000692954">
    <property type="component" value="Unassembled WGS sequence"/>
</dbReference>
<dbReference type="OrthoDB" id="310213at2759"/>
<organism evidence="1 2">
    <name type="scientific">Paramecium sonneborni</name>
    <dbReference type="NCBI Taxonomy" id="65129"/>
    <lineage>
        <taxon>Eukaryota</taxon>
        <taxon>Sar</taxon>
        <taxon>Alveolata</taxon>
        <taxon>Ciliophora</taxon>
        <taxon>Intramacronucleata</taxon>
        <taxon>Oligohymenophorea</taxon>
        <taxon>Peniculida</taxon>
        <taxon>Parameciidae</taxon>
        <taxon>Paramecium</taxon>
    </lineage>
</organism>
<name>A0A8S1L5R8_9CILI</name>
<reference evidence="1" key="1">
    <citation type="submission" date="2021-01" db="EMBL/GenBank/DDBJ databases">
        <authorList>
            <consortium name="Genoscope - CEA"/>
            <person name="William W."/>
        </authorList>
    </citation>
    <scope>NUCLEOTIDE SEQUENCE</scope>
</reference>
<dbReference type="AlphaFoldDB" id="A0A8S1L5R8"/>
<comment type="caution">
    <text evidence="1">The sequence shown here is derived from an EMBL/GenBank/DDBJ whole genome shotgun (WGS) entry which is preliminary data.</text>
</comment>
<evidence type="ECO:0000313" key="2">
    <source>
        <dbReference type="Proteomes" id="UP000692954"/>
    </source>
</evidence>
<accession>A0A8S1L5R8</accession>
<dbReference type="EMBL" id="CAJJDN010000015">
    <property type="protein sequence ID" value="CAD8060922.1"/>
    <property type="molecule type" value="Genomic_DNA"/>
</dbReference>
<sequence>MNNEIRQYIRPITRKLKKKPQNIIVCQDDEVKFDFGYFDNDSDDIQTLIEDFQGKCILLPNTSESDSNEEKQKKNKIGENKFSDLNQVSLIEPTSIENKLQKIQQNLDQDDNLSNLETQSNLTDDENFGRNEYKLGLQGEINYLEGLPINNKTRFKKKKNLVQQNKQKINKKLLLQKIQSKKIIKSNKKE</sequence>
<proteinExistence type="predicted"/>